<feature type="region of interest" description="Disordered" evidence="1">
    <location>
        <begin position="1"/>
        <end position="34"/>
    </location>
</feature>
<protein>
    <submittedName>
        <fullName evidence="2">Uncharacterized protein</fullName>
    </submittedName>
</protein>
<sequence>MQLSCTFLKGPLSPPSPESPRDAAALRSRLTPNEDKWQAVPQEEIWEFPQRPPTARQHGAVPCKSCLSHTRAAGRRTSLAPRSCRCPSVNPRDRWLKGPTHLLHRCSPVISVAEALYRKTFQTRLLQPVSGEEWWREMGWRS</sequence>
<evidence type="ECO:0000256" key="1">
    <source>
        <dbReference type="SAM" id="MobiDB-lite"/>
    </source>
</evidence>
<organism evidence="2 3">
    <name type="scientific">Synaphobranchus kaupii</name>
    <name type="common">Kaup's arrowtooth eel</name>
    <dbReference type="NCBI Taxonomy" id="118154"/>
    <lineage>
        <taxon>Eukaryota</taxon>
        <taxon>Metazoa</taxon>
        <taxon>Chordata</taxon>
        <taxon>Craniata</taxon>
        <taxon>Vertebrata</taxon>
        <taxon>Euteleostomi</taxon>
        <taxon>Actinopterygii</taxon>
        <taxon>Neopterygii</taxon>
        <taxon>Teleostei</taxon>
        <taxon>Anguilliformes</taxon>
        <taxon>Synaphobranchidae</taxon>
        <taxon>Synaphobranchus</taxon>
    </lineage>
</organism>
<reference evidence="2" key="1">
    <citation type="journal article" date="2023" name="Science">
        <title>Genome structures resolve the early diversification of teleost fishes.</title>
        <authorList>
            <person name="Parey E."/>
            <person name="Louis A."/>
            <person name="Montfort J."/>
            <person name="Bouchez O."/>
            <person name="Roques C."/>
            <person name="Iampietro C."/>
            <person name="Lluch J."/>
            <person name="Castinel A."/>
            <person name="Donnadieu C."/>
            <person name="Desvignes T."/>
            <person name="Floi Bucao C."/>
            <person name="Jouanno E."/>
            <person name="Wen M."/>
            <person name="Mejri S."/>
            <person name="Dirks R."/>
            <person name="Jansen H."/>
            <person name="Henkel C."/>
            <person name="Chen W.J."/>
            <person name="Zahm M."/>
            <person name="Cabau C."/>
            <person name="Klopp C."/>
            <person name="Thompson A.W."/>
            <person name="Robinson-Rechavi M."/>
            <person name="Braasch I."/>
            <person name="Lecointre G."/>
            <person name="Bobe J."/>
            <person name="Postlethwait J.H."/>
            <person name="Berthelot C."/>
            <person name="Roest Crollius H."/>
            <person name="Guiguen Y."/>
        </authorList>
    </citation>
    <scope>NUCLEOTIDE SEQUENCE</scope>
    <source>
        <strain evidence="2">WJC10195</strain>
    </source>
</reference>
<gene>
    <name evidence="2" type="ORF">SKAU_G00277640</name>
</gene>
<dbReference type="EMBL" id="JAINUF010000011">
    <property type="protein sequence ID" value="KAJ8346363.1"/>
    <property type="molecule type" value="Genomic_DNA"/>
</dbReference>
<proteinExistence type="predicted"/>
<comment type="caution">
    <text evidence="2">The sequence shown here is derived from an EMBL/GenBank/DDBJ whole genome shotgun (WGS) entry which is preliminary data.</text>
</comment>
<name>A0A9Q1EWK0_SYNKA</name>
<dbReference type="Proteomes" id="UP001152622">
    <property type="component" value="Chromosome 11"/>
</dbReference>
<evidence type="ECO:0000313" key="3">
    <source>
        <dbReference type="Proteomes" id="UP001152622"/>
    </source>
</evidence>
<accession>A0A9Q1EWK0</accession>
<dbReference type="AlphaFoldDB" id="A0A9Q1EWK0"/>
<evidence type="ECO:0000313" key="2">
    <source>
        <dbReference type="EMBL" id="KAJ8346363.1"/>
    </source>
</evidence>
<keyword evidence="3" id="KW-1185">Reference proteome</keyword>